<dbReference type="AlphaFoldDB" id="A0A091DS61"/>
<gene>
    <name evidence="2" type="ORF">H920_04662</name>
</gene>
<accession>A0A091DS61</accession>
<organism evidence="2 3">
    <name type="scientific">Fukomys damarensis</name>
    <name type="common">Damaraland mole rat</name>
    <name type="synonym">Cryptomys damarensis</name>
    <dbReference type="NCBI Taxonomy" id="885580"/>
    <lineage>
        <taxon>Eukaryota</taxon>
        <taxon>Metazoa</taxon>
        <taxon>Chordata</taxon>
        <taxon>Craniata</taxon>
        <taxon>Vertebrata</taxon>
        <taxon>Euteleostomi</taxon>
        <taxon>Mammalia</taxon>
        <taxon>Eutheria</taxon>
        <taxon>Euarchontoglires</taxon>
        <taxon>Glires</taxon>
        <taxon>Rodentia</taxon>
        <taxon>Hystricomorpha</taxon>
        <taxon>Bathyergidae</taxon>
        <taxon>Fukomys</taxon>
    </lineage>
</organism>
<evidence type="ECO:0000313" key="2">
    <source>
        <dbReference type="EMBL" id="KFO33937.1"/>
    </source>
</evidence>
<evidence type="ECO:0000256" key="1">
    <source>
        <dbReference type="SAM" id="MobiDB-lite"/>
    </source>
</evidence>
<name>A0A091DS61_FUKDA</name>
<reference evidence="2 3" key="1">
    <citation type="submission" date="2013-11" db="EMBL/GenBank/DDBJ databases">
        <title>The Damaraland mole rat (Fukomys damarensis) genome and evolution of African mole rats.</title>
        <authorList>
            <person name="Gladyshev V.N."/>
            <person name="Fang X."/>
        </authorList>
    </citation>
    <scope>NUCLEOTIDE SEQUENCE [LARGE SCALE GENOMIC DNA]</scope>
    <source>
        <tissue evidence="2">Liver</tissue>
    </source>
</reference>
<dbReference type="Proteomes" id="UP000028990">
    <property type="component" value="Unassembled WGS sequence"/>
</dbReference>
<feature type="compositionally biased region" description="Basic and acidic residues" evidence="1">
    <location>
        <begin position="70"/>
        <end position="84"/>
    </location>
</feature>
<protein>
    <submittedName>
        <fullName evidence="2">Uncharacterized protein</fullName>
    </submittedName>
</protein>
<feature type="region of interest" description="Disordered" evidence="1">
    <location>
        <begin position="1"/>
        <end position="84"/>
    </location>
</feature>
<keyword evidence="3" id="KW-1185">Reference proteome</keyword>
<sequence length="84" mass="9768">MTKKQRNWVLESEKNSGIWRSPGDLEMQRCPDRTRTSTPEERDGVRRAKLAPSPTVPGTDRNSLQRTAAHRWDPEAEKWLKEPL</sequence>
<evidence type="ECO:0000313" key="3">
    <source>
        <dbReference type="Proteomes" id="UP000028990"/>
    </source>
</evidence>
<feature type="compositionally biased region" description="Basic and acidic residues" evidence="1">
    <location>
        <begin position="26"/>
        <end position="46"/>
    </location>
</feature>
<proteinExistence type="predicted"/>
<dbReference type="EMBL" id="KN122036">
    <property type="protein sequence ID" value="KFO33937.1"/>
    <property type="molecule type" value="Genomic_DNA"/>
</dbReference>